<dbReference type="EMBL" id="LN899819">
    <property type="protein sequence ID" value="CUV14137.1"/>
    <property type="molecule type" value="Genomic_DNA"/>
</dbReference>
<reference evidence="1" key="1">
    <citation type="submission" date="2015-10" db="EMBL/GenBank/DDBJ databases">
        <authorList>
            <person name="Gilbert D.G."/>
        </authorList>
    </citation>
    <scope>NUCLEOTIDE SEQUENCE</scope>
    <source>
        <strain evidence="1">Phyl III-seqv23</strain>
    </source>
</reference>
<name>A0A0S4TVT3_RALSL</name>
<evidence type="ECO:0000313" key="1">
    <source>
        <dbReference type="EMBL" id="CUV14137.1"/>
    </source>
</evidence>
<organism evidence="1">
    <name type="scientific">Ralstonia solanacearum</name>
    <name type="common">Pseudomonas solanacearum</name>
    <dbReference type="NCBI Taxonomy" id="305"/>
    <lineage>
        <taxon>Bacteria</taxon>
        <taxon>Pseudomonadati</taxon>
        <taxon>Pseudomonadota</taxon>
        <taxon>Betaproteobacteria</taxon>
        <taxon>Burkholderiales</taxon>
        <taxon>Burkholderiaceae</taxon>
        <taxon>Ralstonia</taxon>
        <taxon>Ralstonia solanacearum species complex</taxon>
    </lineage>
</organism>
<accession>A0A0S4TVT3</accession>
<dbReference type="AlphaFoldDB" id="A0A0S4TVT3"/>
<sequence>MPLARQLPLPAGSSRPATTVATSQIRLAVAAHAPDAADA</sequence>
<proteinExistence type="predicted"/>
<gene>
    <name evidence="1" type="ORF">RUN39_v1_710004</name>
</gene>
<protein>
    <submittedName>
        <fullName evidence="1">Uncharacterized protein</fullName>
    </submittedName>
</protein>